<dbReference type="EMBL" id="AAGK01000001">
    <property type="protein sequence ID" value="EAN34324.1"/>
    <property type="molecule type" value="Genomic_DNA"/>
</dbReference>
<evidence type="ECO:0000313" key="2">
    <source>
        <dbReference type="Proteomes" id="UP000001949"/>
    </source>
</evidence>
<comment type="caution">
    <text evidence="1">The sequence shown here is derived from an EMBL/GenBank/DDBJ whole genome shotgun (WGS) entry which is preliminary data.</text>
</comment>
<dbReference type="VEuPathDB" id="PiroplasmaDB:TpMuguga_01g01086"/>
<evidence type="ECO:0000313" key="1">
    <source>
        <dbReference type="EMBL" id="EAN34324.1"/>
    </source>
</evidence>
<keyword evidence="2" id="KW-1185">Reference proteome</keyword>
<dbReference type="AlphaFoldDB" id="Q4N6T4"/>
<dbReference type="InParanoid" id="Q4N6T4"/>
<sequence>MLEEKWLGRIRMGKIVNKCCNQKNKGCLVSISVLYVPPVV</sequence>
<organism evidence="1 2">
    <name type="scientific">Theileria parva</name>
    <name type="common">East coast fever infection agent</name>
    <dbReference type="NCBI Taxonomy" id="5875"/>
    <lineage>
        <taxon>Eukaryota</taxon>
        <taxon>Sar</taxon>
        <taxon>Alveolata</taxon>
        <taxon>Apicomplexa</taxon>
        <taxon>Aconoidasida</taxon>
        <taxon>Piroplasmida</taxon>
        <taxon>Theileriidae</taxon>
        <taxon>Theileria</taxon>
    </lineage>
</organism>
<protein>
    <submittedName>
        <fullName evidence="1">Uncharacterized protein</fullName>
    </submittedName>
</protein>
<proteinExistence type="predicted"/>
<accession>Q4N6T4</accession>
<dbReference type="Proteomes" id="UP000001949">
    <property type="component" value="Unassembled WGS sequence"/>
</dbReference>
<gene>
    <name evidence="1" type="ordered locus">TP01_1086</name>
</gene>
<name>Q4N6T4_THEPA</name>
<reference evidence="1 2" key="1">
    <citation type="journal article" date="2005" name="Science">
        <title>Genome sequence of Theileria parva, a bovine pathogen that transforms lymphocytes.</title>
        <authorList>
            <person name="Gardner M.J."/>
            <person name="Bishop R."/>
            <person name="Shah T."/>
            <person name="de Villiers E.P."/>
            <person name="Carlton J.M."/>
            <person name="Hall N."/>
            <person name="Ren Q."/>
            <person name="Paulsen I.T."/>
            <person name="Pain A."/>
            <person name="Berriman M."/>
            <person name="Wilson R.J.M."/>
            <person name="Sato S."/>
            <person name="Ralph S.A."/>
            <person name="Mann D.J."/>
            <person name="Xiong Z."/>
            <person name="Shallom S.J."/>
            <person name="Weidman J."/>
            <person name="Jiang L."/>
            <person name="Lynn J."/>
            <person name="Weaver B."/>
            <person name="Shoaibi A."/>
            <person name="Domingo A.R."/>
            <person name="Wasawo D."/>
            <person name="Crabtree J."/>
            <person name="Wortman J.R."/>
            <person name="Haas B."/>
            <person name="Angiuoli S.V."/>
            <person name="Creasy T.H."/>
            <person name="Lu C."/>
            <person name="Suh B."/>
            <person name="Silva J.C."/>
            <person name="Utterback T.R."/>
            <person name="Feldblyum T.V."/>
            <person name="Pertea M."/>
            <person name="Allen J."/>
            <person name="Nierman W.C."/>
            <person name="Taracha E.L.N."/>
            <person name="Salzberg S.L."/>
            <person name="White O.R."/>
            <person name="Fitzhugh H.A."/>
            <person name="Morzaria S."/>
            <person name="Venter J.C."/>
            <person name="Fraser C.M."/>
            <person name="Nene V."/>
        </authorList>
    </citation>
    <scope>NUCLEOTIDE SEQUENCE [LARGE SCALE GENOMIC DNA]</scope>
    <source>
        <strain evidence="1 2">Muguga</strain>
    </source>
</reference>